<evidence type="ECO:0000313" key="9">
    <source>
        <dbReference type="EMBL" id="MDR7360217.1"/>
    </source>
</evidence>
<dbReference type="EC" id="3.5.1.19" evidence="6"/>
<organism evidence="9 10">
    <name type="scientific">Paeniglutamicibacter sulfureus</name>
    <dbReference type="NCBI Taxonomy" id="43666"/>
    <lineage>
        <taxon>Bacteria</taxon>
        <taxon>Bacillati</taxon>
        <taxon>Actinomycetota</taxon>
        <taxon>Actinomycetes</taxon>
        <taxon>Micrococcales</taxon>
        <taxon>Micrococcaceae</taxon>
        <taxon>Paeniglutamicibacter</taxon>
    </lineage>
</organism>
<evidence type="ECO:0000256" key="4">
    <source>
        <dbReference type="ARBA" id="ARBA00022801"/>
    </source>
</evidence>
<keyword evidence="10" id="KW-1185">Reference proteome</keyword>
<accession>A0ABU2BNI4</accession>
<evidence type="ECO:0000256" key="3">
    <source>
        <dbReference type="ARBA" id="ARBA00022723"/>
    </source>
</evidence>
<gene>
    <name evidence="9" type="ORF">J2S64_003908</name>
</gene>
<evidence type="ECO:0000256" key="1">
    <source>
        <dbReference type="ARBA" id="ARBA00006336"/>
    </source>
</evidence>
<evidence type="ECO:0000259" key="8">
    <source>
        <dbReference type="Pfam" id="PF00857"/>
    </source>
</evidence>
<evidence type="ECO:0000256" key="6">
    <source>
        <dbReference type="ARBA" id="ARBA00039017"/>
    </source>
</evidence>
<keyword evidence="3" id="KW-0479">Metal-binding</keyword>
<reference evidence="9 10" key="1">
    <citation type="submission" date="2023-07" db="EMBL/GenBank/DDBJ databases">
        <title>Sequencing the genomes of 1000 actinobacteria strains.</title>
        <authorList>
            <person name="Klenk H.-P."/>
        </authorList>
    </citation>
    <scope>NUCLEOTIDE SEQUENCE [LARGE SCALE GENOMIC DNA]</scope>
    <source>
        <strain evidence="9 10">DSM 20167</strain>
    </source>
</reference>
<dbReference type="InterPro" id="IPR000868">
    <property type="entry name" value="Isochorismatase-like_dom"/>
</dbReference>
<keyword evidence="4 9" id="KW-0378">Hydrolase</keyword>
<name>A0ABU2BNI4_9MICC</name>
<evidence type="ECO:0000256" key="5">
    <source>
        <dbReference type="ARBA" id="ARBA00037900"/>
    </source>
</evidence>
<comment type="similarity">
    <text evidence="1">Belongs to the isochorismatase family.</text>
</comment>
<comment type="caution">
    <text evidence="9">The sequence shown here is derived from an EMBL/GenBank/DDBJ whole genome shotgun (WGS) entry which is preliminary data.</text>
</comment>
<dbReference type="SUPFAM" id="SSF52499">
    <property type="entry name" value="Isochorismatase-like hydrolases"/>
    <property type="match status" value="1"/>
</dbReference>
<comment type="pathway">
    <text evidence="5">Cofactor biosynthesis; nicotinate biosynthesis; nicotinate from nicotinamide: step 1/1.</text>
</comment>
<dbReference type="Pfam" id="PF00857">
    <property type="entry name" value="Isochorismatase"/>
    <property type="match status" value="1"/>
</dbReference>
<dbReference type="InterPro" id="IPR052347">
    <property type="entry name" value="Isochorismatase_Nicotinamidase"/>
</dbReference>
<dbReference type="PANTHER" id="PTHR11080:SF2">
    <property type="entry name" value="LD05707P"/>
    <property type="match status" value="1"/>
</dbReference>
<dbReference type="EMBL" id="JAVDYI010000001">
    <property type="protein sequence ID" value="MDR7360217.1"/>
    <property type="molecule type" value="Genomic_DNA"/>
</dbReference>
<evidence type="ECO:0000256" key="7">
    <source>
        <dbReference type="ARBA" id="ARBA00043224"/>
    </source>
</evidence>
<dbReference type="Proteomes" id="UP001183817">
    <property type="component" value="Unassembled WGS sequence"/>
</dbReference>
<sequence length="211" mass="22082">MTQEPTSVPEQPAARALIIVDVQNDFCEGGSLGVEGGAAVAASIATVLRERADSYAAVVATQDWHIDPGSHFSDSPDFIDSWPVHCVAATEGAALHPELSAAAGYIQHHFRKGRYAAAYSGFEGRLSADEDDVADEGGELLGDWLRRQDIAAVDIVGIATDYCVRATALDAKSQGFATTVIAPLTAAVHPANAPGVLQELRDAEVTVLSLG</sequence>
<dbReference type="PANTHER" id="PTHR11080">
    <property type="entry name" value="PYRAZINAMIDASE/NICOTINAMIDASE"/>
    <property type="match status" value="1"/>
</dbReference>
<dbReference type="GO" id="GO:0008936">
    <property type="term" value="F:nicotinamidase activity"/>
    <property type="evidence" value="ECO:0007669"/>
    <property type="project" value="UniProtKB-EC"/>
</dbReference>
<evidence type="ECO:0000256" key="2">
    <source>
        <dbReference type="ARBA" id="ARBA00022642"/>
    </source>
</evidence>
<evidence type="ECO:0000313" key="10">
    <source>
        <dbReference type="Proteomes" id="UP001183817"/>
    </source>
</evidence>
<proteinExistence type="inferred from homology"/>
<protein>
    <recommendedName>
        <fullName evidence="6">nicotinamidase</fullName>
        <ecNumber evidence="6">3.5.1.19</ecNumber>
    </recommendedName>
    <alternativeName>
        <fullName evidence="7">Nicotinamide deamidase</fullName>
    </alternativeName>
</protein>
<keyword evidence="2" id="KW-0662">Pyridine nucleotide biosynthesis</keyword>
<dbReference type="RefSeq" id="WP_264269287.1">
    <property type="nucleotide sequence ID" value="NZ_BAAAWO010000001.1"/>
</dbReference>
<dbReference type="Gene3D" id="3.40.50.850">
    <property type="entry name" value="Isochorismatase-like"/>
    <property type="match status" value="1"/>
</dbReference>
<dbReference type="InterPro" id="IPR036380">
    <property type="entry name" value="Isochorismatase-like_sf"/>
</dbReference>
<feature type="domain" description="Isochorismatase-like" evidence="8">
    <location>
        <begin position="16"/>
        <end position="209"/>
    </location>
</feature>